<comment type="function">
    <text evidence="1">Polynucleotide 5'-kinase involved in rRNA processing.</text>
</comment>
<evidence type="ECO:0000256" key="1">
    <source>
        <dbReference type="ARBA" id="ARBA00003798"/>
    </source>
</evidence>
<evidence type="ECO:0000256" key="5">
    <source>
        <dbReference type="ARBA" id="ARBA00019824"/>
    </source>
</evidence>
<dbReference type="AlphaFoldDB" id="A0A8H7W5K3"/>
<feature type="compositionally biased region" description="Polar residues" evidence="12">
    <location>
        <begin position="1"/>
        <end position="10"/>
    </location>
</feature>
<evidence type="ECO:0000256" key="4">
    <source>
        <dbReference type="ARBA" id="ARBA00018706"/>
    </source>
</evidence>
<evidence type="ECO:0000256" key="9">
    <source>
        <dbReference type="ARBA" id="ARBA00022777"/>
    </source>
</evidence>
<gene>
    <name evidence="14" type="ORF">IFR04_010676</name>
</gene>
<keyword evidence="9" id="KW-0418">Kinase</keyword>
<evidence type="ECO:0000259" key="13">
    <source>
        <dbReference type="Pfam" id="PF16575"/>
    </source>
</evidence>
<dbReference type="PANTHER" id="PTHR12755:SF3">
    <property type="entry name" value="POLYNUCLEOTIDE 5'-HYDROXYL-KINASE NOL9"/>
    <property type="match status" value="1"/>
</dbReference>
<keyword evidence="15" id="KW-1185">Reference proteome</keyword>
<feature type="compositionally biased region" description="Acidic residues" evidence="12">
    <location>
        <begin position="704"/>
        <end position="722"/>
    </location>
</feature>
<evidence type="ECO:0000256" key="12">
    <source>
        <dbReference type="SAM" id="MobiDB-lite"/>
    </source>
</evidence>
<keyword evidence="6" id="KW-0698">rRNA processing</keyword>
<evidence type="ECO:0000256" key="2">
    <source>
        <dbReference type="ARBA" id="ARBA00004604"/>
    </source>
</evidence>
<keyword evidence="7" id="KW-0808">Transferase</keyword>
<feature type="compositionally biased region" description="Polar residues" evidence="12">
    <location>
        <begin position="35"/>
        <end position="56"/>
    </location>
</feature>
<sequence>MTEETSVMSSNKRRKIDVSPQKPRLSAFAARQALKSKTGSPQSPARQNESCTTSIINGPEDPVGSVLEIAVPTNSPILLDHATTQNGINFGLDTNPSLAEGSPTTSYESRAGSSDVLLRRPAVSLSSFKPTKGNVKDIGASSFRLKLAPGERLVIVGQYELSVMAGRITLMGATLHPSKTAHQVFAASSHSLPVLRCLSTDVDSAEIVLRNCKTGLEGLEKLSPLFGRLWSSQPGPFGADYEDVVPMSQNSTFRILFSSKLDLQSSYLQPLVSPPEWNLLLSKLSEPADKRRIIMICGPKSSGKSTFTKLLCNRLLSEATPNKAPSQGIALLDLDPGQPEYSPPGQLALLHVQSLNFGAPFSHPIPCGKSKIIRAHFIASTSPSSDPGLYMTCALDLFSHYRAMGSAVCDCPLVINTPGWVFGTGLEILVDMIGRGKPTEVIYMSQDGPPEVVATLREATVSAQFLTLPSQVSEYTTRTAAHLRTMQAMSYFHLSSDNTEVLRWGGKPLTSIPPWEVRYSGEDPGILGVMCYGEQPPPELLAETINGSLVAVIVIDDMSAIPGRDNDQEEGYVGSPTQEEHFDAEIRVLDHSHEPRQFEEPRILSTPAEQIPYFNPANSITLDPRYSHSIGIALVRGIDVRGRRIQLLTPIAPNVIEKVHELGKKIVLVSGKLDTPGWAYTEELNMKISQDKAAEKLSIRTAESEEDELNMDDEDAEDNEDPETAREIDRQRNAGDGYQDAPWIERLDGSKGRGIGSRVWRVRRDLGRVGDGGD</sequence>
<protein>
    <recommendedName>
        <fullName evidence="5">Polynucleotide 5'-hydroxyl-kinase GRC3</fullName>
    </recommendedName>
    <alternativeName>
        <fullName evidence="4">Polynucleotide 5'-hydroxyl-kinase grc3</fullName>
    </alternativeName>
</protein>
<evidence type="ECO:0000256" key="11">
    <source>
        <dbReference type="ARBA" id="ARBA00023242"/>
    </source>
</evidence>
<dbReference type="InterPro" id="IPR032319">
    <property type="entry name" value="CLP1_P"/>
</dbReference>
<dbReference type="PANTHER" id="PTHR12755">
    <property type="entry name" value="CLEAVAGE/POLYADENYLATION FACTOR IA SUBUNIT CLP1P"/>
    <property type="match status" value="1"/>
</dbReference>
<evidence type="ECO:0000256" key="10">
    <source>
        <dbReference type="ARBA" id="ARBA00022840"/>
    </source>
</evidence>
<keyword evidence="11" id="KW-0539">Nucleus</keyword>
<evidence type="ECO:0000256" key="3">
    <source>
        <dbReference type="ARBA" id="ARBA00011003"/>
    </source>
</evidence>
<feature type="domain" description="Clp1 P-loop" evidence="13">
    <location>
        <begin position="298"/>
        <end position="493"/>
    </location>
</feature>
<dbReference type="GO" id="GO:0051731">
    <property type="term" value="F:polynucleotide 5'-hydroxyl-kinase activity"/>
    <property type="evidence" value="ECO:0007669"/>
    <property type="project" value="InterPro"/>
</dbReference>
<dbReference type="EMBL" id="JAFJYH010000195">
    <property type="protein sequence ID" value="KAG4416157.1"/>
    <property type="molecule type" value="Genomic_DNA"/>
</dbReference>
<dbReference type="InterPro" id="IPR027417">
    <property type="entry name" value="P-loop_NTPase"/>
</dbReference>
<dbReference type="Pfam" id="PF16575">
    <property type="entry name" value="CLP1_P"/>
    <property type="match status" value="1"/>
</dbReference>
<proteinExistence type="inferred from homology"/>
<dbReference type="InterPro" id="IPR045116">
    <property type="entry name" value="Clp1/Grc3"/>
</dbReference>
<evidence type="ECO:0000256" key="7">
    <source>
        <dbReference type="ARBA" id="ARBA00022679"/>
    </source>
</evidence>
<comment type="caution">
    <text evidence="14">The sequence shown here is derived from an EMBL/GenBank/DDBJ whole genome shotgun (WGS) entry which is preliminary data.</text>
</comment>
<dbReference type="Gene3D" id="3.40.50.300">
    <property type="entry name" value="P-loop containing nucleotide triphosphate hydrolases"/>
    <property type="match status" value="1"/>
</dbReference>
<feature type="compositionally biased region" description="Basic and acidic residues" evidence="12">
    <location>
        <begin position="723"/>
        <end position="733"/>
    </location>
</feature>
<dbReference type="GO" id="GO:0005524">
    <property type="term" value="F:ATP binding"/>
    <property type="evidence" value="ECO:0007669"/>
    <property type="project" value="UniProtKB-KW"/>
</dbReference>
<name>A0A8H7W5K3_9HELO</name>
<feature type="region of interest" description="Disordered" evidence="12">
    <location>
        <begin position="702"/>
        <end position="753"/>
    </location>
</feature>
<feature type="region of interest" description="Disordered" evidence="12">
    <location>
        <begin position="1"/>
        <end position="57"/>
    </location>
</feature>
<evidence type="ECO:0000256" key="8">
    <source>
        <dbReference type="ARBA" id="ARBA00022741"/>
    </source>
</evidence>
<comment type="subcellular location">
    <subcellularLocation>
        <location evidence="2">Nucleus</location>
        <location evidence="2">Nucleolus</location>
    </subcellularLocation>
</comment>
<reference evidence="14" key="1">
    <citation type="submission" date="2021-02" db="EMBL/GenBank/DDBJ databases">
        <title>Genome sequence Cadophora malorum strain M34.</title>
        <authorList>
            <person name="Stefanovic E."/>
            <person name="Vu D."/>
            <person name="Scully C."/>
            <person name="Dijksterhuis J."/>
            <person name="Roader J."/>
            <person name="Houbraken J."/>
        </authorList>
    </citation>
    <scope>NUCLEOTIDE SEQUENCE</scope>
    <source>
        <strain evidence="14">M34</strain>
    </source>
</reference>
<dbReference type="OrthoDB" id="4054781at2759"/>
<comment type="similarity">
    <text evidence="3">Belongs to the Clp1 family. NOL9/GRC3 subfamily.</text>
</comment>
<dbReference type="FunFam" id="3.40.50.300:FF:001156">
    <property type="entry name" value="Polynucleotide 5-hydroxyl-kinase grc3"/>
    <property type="match status" value="1"/>
</dbReference>
<evidence type="ECO:0000313" key="14">
    <source>
        <dbReference type="EMBL" id="KAG4416157.1"/>
    </source>
</evidence>
<evidence type="ECO:0000313" key="15">
    <source>
        <dbReference type="Proteomes" id="UP000664132"/>
    </source>
</evidence>
<organism evidence="14 15">
    <name type="scientific">Cadophora malorum</name>
    <dbReference type="NCBI Taxonomy" id="108018"/>
    <lineage>
        <taxon>Eukaryota</taxon>
        <taxon>Fungi</taxon>
        <taxon>Dikarya</taxon>
        <taxon>Ascomycota</taxon>
        <taxon>Pezizomycotina</taxon>
        <taxon>Leotiomycetes</taxon>
        <taxon>Helotiales</taxon>
        <taxon>Ploettnerulaceae</taxon>
        <taxon>Cadophora</taxon>
    </lineage>
</organism>
<accession>A0A8H7W5K3</accession>
<keyword evidence="10" id="KW-0067">ATP-binding</keyword>
<dbReference type="GO" id="GO:0005730">
    <property type="term" value="C:nucleolus"/>
    <property type="evidence" value="ECO:0007669"/>
    <property type="project" value="UniProtKB-SubCell"/>
</dbReference>
<dbReference type="GO" id="GO:0000448">
    <property type="term" value="P:cleavage in ITS2 between 5.8S rRNA and LSU-rRNA of tricistronic rRNA transcript (SSU-rRNA, 5.8S rRNA, LSU-rRNA)"/>
    <property type="evidence" value="ECO:0007669"/>
    <property type="project" value="TreeGrafter"/>
</dbReference>
<evidence type="ECO:0000256" key="6">
    <source>
        <dbReference type="ARBA" id="ARBA00022552"/>
    </source>
</evidence>
<dbReference type="SUPFAM" id="SSF52540">
    <property type="entry name" value="P-loop containing nucleoside triphosphate hydrolases"/>
    <property type="match status" value="1"/>
</dbReference>
<keyword evidence="8" id="KW-0547">Nucleotide-binding</keyword>
<dbReference type="Proteomes" id="UP000664132">
    <property type="component" value="Unassembled WGS sequence"/>
</dbReference>